<feature type="signal peptide" evidence="2">
    <location>
        <begin position="1"/>
        <end position="27"/>
    </location>
</feature>
<reference evidence="3 4" key="1">
    <citation type="journal article" date="2020" name="Nature">
        <title>Six reference-quality genomes reveal evolution of bat adaptations.</title>
        <authorList>
            <person name="Jebb D."/>
            <person name="Huang Z."/>
            <person name="Pippel M."/>
            <person name="Hughes G.M."/>
            <person name="Lavrichenko K."/>
            <person name="Devanna P."/>
            <person name="Winkler S."/>
            <person name="Jermiin L.S."/>
            <person name="Skirmuntt E.C."/>
            <person name="Katzourakis A."/>
            <person name="Burkitt-Gray L."/>
            <person name="Ray D.A."/>
            <person name="Sullivan K.A.M."/>
            <person name="Roscito J.G."/>
            <person name="Kirilenko B.M."/>
            <person name="Davalos L.M."/>
            <person name="Corthals A.P."/>
            <person name="Power M.L."/>
            <person name="Jones G."/>
            <person name="Ransome R.D."/>
            <person name="Dechmann D.K.N."/>
            <person name="Locatelli A.G."/>
            <person name="Puechmaille S.J."/>
            <person name="Fedrigo O."/>
            <person name="Jarvis E.D."/>
            <person name="Hiller M."/>
            <person name="Vernes S.C."/>
            <person name="Myers E.W."/>
            <person name="Teeling E.C."/>
        </authorList>
    </citation>
    <scope>NUCLEOTIDE SEQUENCE [LARGE SCALE GENOMIC DNA]</scope>
    <source>
        <strain evidence="3">Bat1K_MPI-CBG_1</strain>
    </source>
</reference>
<feature type="chain" id="PRO_5032769487" evidence="2">
    <location>
        <begin position="28"/>
        <end position="166"/>
    </location>
</feature>
<dbReference type="Proteomes" id="UP000664940">
    <property type="component" value="Unassembled WGS sequence"/>
</dbReference>
<comment type="caution">
    <text evidence="3">The sequence shown here is derived from an EMBL/GenBank/DDBJ whole genome shotgun (WGS) entry which is preliminary data.</text>
</comment>
<dbReference type="AlphaFoldDB" id="A0A834DFA9"/>
<name>A0A834DFA9_9CHIR</name>
<organism evidence="3 4">
    <name type="scientific">Phyllostomus discolor</name>
    <name type="common">pale spear-nosed bat</name>
    <dbReference type="NCBI Taxonomy" id="89673"/>
    <lineage>
        <taxon>Eukaryota</taxon>
        <taxon>Metazoa</taxon>
        <taxon>Chordata</taxon>
        <taxon>Craniata</taxon>
        <taxon>Vertebrata</taxon>
        <taxon>Euteleostomi</taxon>
        <taxon>Mammalia</taxon>
        <taxon>Eutheria</taxon>
        <taxon>Laurasiatheria</taxon>
        <taxon>Chiroptera</taxon>
        <taxon>Yangochiroptera</taxon>
        <taxon>Phyllostomidae</taxon>
        <taxon>Phyllostominae</taxon>
        <taxon>Phyllostomus</taxon>
    </lineage>
</organism>
<feature type="region of interest" description="Disordered" evidence="1">
    <location>
        <begin position="128"/>
        <end position="166"/>
    </location>
</feature>
<evidence type="ECO:0000313" key="4">
    <source>
        <dbReference type="Proteomes" id="UP000664940"/>
    </source>
</evidence>
<keyword evidence="2" id="KW-0732">Signal</keyword>
<evidence type="ECO:0000313" key="3">
    <source>
        <dbReference type="EMBL" id="KAF6078561.1"/>
    </source>
</evidence>
<gene>
    <name evidence="3" type="ORF">HJG60_012478</name>
</gene>
<feature type="compositionally biased region" description="Polar residues" evidence="1">
    <location>
        <begin position="154"/>
        <end position="166"/>
    </location>
</feature>
<protein>
    <submittedName>
        <fullName evidence="3">Uncharacterized protein</fullName>
    </submittedName>
</protein>
<proteinExistence type="predicted"/>
<evidence type="ECO:0000256" key="2">
    <source>
        <dbReference type="SAM" id="SignalP"/>
    </source>
</evidence>
<dbReference type="EMBL" id="JABVXQ010000014">
    <property type="protein sequence ID" value="KAF6078561.1"/>
    <property type="molecule type" value="Genomic_DNA"/>
</dbReference>
<accession>A0A834DFA9</accession>
<evidence type="ECO:0000256" key="1">
    <source>
        <dbReference type="SAM" id="MobiDB-lite"/>
    </source>
</evidence>
<sequence>MRQPGPSVRRPLPLILLLPFLAAAASAAIPSPSPSPSLAVEAAVIPGSPAGVAACRCCPAQYPRRSRCFRASCRVQSCLPEKCAGSQRCLTPVPPALPSPSPSPSVRKRQVSLNWQPLTLQEARALLRRLRPRGPGGRALLRRRPPQRAPAGQTQAQHPTPGHSSL</sequence>